<dbReference type="AlphaFoldDB" id="A0AAD6RWC0"/>
<proteinExistence type="predicted"/>
<feature type="compositionally biased region" description="Basic and acidic residues" evidence="1">
    <location>
        <begin position="77"/>
        <end position="87"/>
    </location>
</feature>
<reference evidence="2" key="1">
    <citation type="submission" date="2023-03" db="EMBL/GenBank/DDBJ databases">
        <title>Massive genome expansion in bonnet fungi (Mycena s.s.) driven by repeated elements and novel gene families across ecological guilds.</title>
        <authorList>
            <consortium name="Lawrence Berkeley National Laboratory"/>
            <person name="Harder C.B."/>
            <person name="Miyauchi S."/>
            <person name="Viragh M."/>
            <person name="Kuo A."/>
            <person name="Thoen E."/>
            <person name="Andreopoulos B."/>
            <person name="Lu D."/>
            <person name="Skrede I."/>
            <person name="Drula E."/>
            <person name="Henrissat B."/>
            <person name="Morin E."/>
            <person name="Kohler A."/>
            <person name="Barry K."/>
            <person name="LaButti K."/>
            <person name="Morin E."/>
            <person name="Salamov A."/>
            <person name="Lipzen A."/>
            <person name="Mereny Z."/>
            <person name="Hegedus B."/>
            <person name="Baldrian P."/>
            <person name="Stursova M."/>
            <person name="Weitz H."/>
            <person name="Taylor A."/>
            <person name="Grigoriev I.V."/>
            <person name="Nagy L.G."/>
            <person name="Martin F."/>
            <person name="Kauserud H."/>
        </authorList>
    </citation>
    <scope>NUCLEOTIDE SEQUENCE</scope>
    <source>
        <strain evidence="2">CBHHK200</strain>
    </source>
</reference>
<comment type="caution">
    <text evidence="2">The sequence shown here is derived from an EMBL/GenBank/DDBJ whole genome shotgun (WGS) entry which is preliminary data.</text>
</comment>
<sequence length="310" mass="33924">MANGHRKKGPIATKLLSHAFPSPQPTNSLAGPTRINEKNGANGRRNIASAIQVSSHSQGRIDHCSGGQRAAVKAKRRQWDPPKKARQPEAPASASSAAANDPPDDCAVPPISLTAAESFALATLLELHHPAPPLPEAATTPERPEDRLVELTPEPPDDLRPVESGIDLPEQGLEDVDLGDGSSELVSFHSSLEALNQEPIHRRRGDWENAFAKELPFYARPASTAQRKIQRELGVIGPLTRTQQMQIAAAALGDPFVGDPSEPDPVVEPSLSQQRWDWILEWRKTMFDNKWDAATQRDFAKAALSRLYRR</sequence>
<accession>A0AAD6RWC0</accession>
<feature type="region of interest" description="Disordered" evidence="1">
    <location>
        <begin position="131"/>
        <end position="162"/>
    </location>
</feature>
<protein>
    <submittedName>
        <fullName evidence="2">Uncharacterized protein</fullName>
    </submittedName>
</protein>
<keyword evidence="3" id="KW-1185">Reference proteome</keyword>
<dbReference type="EMBL" id="JARJCM010000520">
    <property type="protein sequence ID" value="KAJ7016364.1"/>
    <property type="molecule type" value="Genomic_DNA"/>
</dbReference>
<organism evidence="2 3">
    <name type="scientific">Mycena alexandri</name>
    <dbReference type="NCBI Taxonomy" id="1745969"/>
    <lineage>
        <taxon>Eukaryota</taxon>
        <taxon>Fungi</taxon>
        <taxon>Dikarya</taxon>
        <taxon>Basidiomycota</taxon>
        <taxon>Agaricomycotina</taxon>
        <taxon>Agaricomycetes</taxon>
        <taxon>Agaricomycetidae</taxon>
        <taxon>Agaricales</taxon>
        <taxon>Marasmiineae</taxon>
        <taxon>Mycenaceae</taxon>
        <taxon>Mycena</taxon>
    </lineage>
</organism>
<evidence type="ECO:0000313" key="3">
    <source>
        <dbReference type="Proteomes" id="UP001218188"/>
    </source>
</evidence>
<gene>
    <name evidence="2" type="ORF">C8F04DRAFT_1202404</name>
</gene>
<evidence type="ECO:0000256" key="1">
    <source>
        <dbReference type="SAM" id="MobiDB-lite"/>
    </source>
</evidence>
<name>A0AAD6RWC0_9AGAR</name>
<feature type="compositionally biased region" description="Low complexity" evidence="1">
    <location>
        <begin position="88"/>
        <end position="106"/>
    </location>
</feature>
<dbReference type="Proteomes" id="UP001218188">
    <property type="component" value="Unassembled WGS sequence"/>
</dbReference>
<feature type="compositionally biased region" description="Polar residues" evidence="1">
    <location>
        <begin position="49"/>
        <end position="58"/>
    </location>
</feature>
<evidence type="ECO:0000313" key="2">
    <source>
        <dbReference type="EMBL" id="KAJ7016364.1"/>
    </source>
</evidence>
<feature type="region of interest" description="Disordered" evidence="1">
    <location>
        <begin position="1"/>
        <end position="106"/>
    </location>
</feature>